<dbReference type="InterPro" id="IPR003346">
    <property type="entry name" value="Transposase_20"/>
</dbReference>
<protein>
    <submittedName>
        <fullName evidence="4">Transposase</fullName>
    </submittedName>
</protein>
<comment type="caution">
    <text evidence="4">The sequence shown here is derived from an EMBL/GenBank/DDBJ whole genome shotgun (WGS) entry which is preliminary data.</text>
</comment>
<dbReference type="PANTHER" id="PTHR33055:SF3">
    <property type="entry name" value="PUTATIVE TRANSPOSASE FOR IS117-RELATED"/>
    <property type="match status" value="1"/>
</dbReference>
<evidence type="ECO:0000313" key="4">
    <source>
        <dbReference type="EMBL" id="KUP93121.1"/>
    </source>
</evidence>
<evidence type="ECO:0000256" key="1">
    <source>
        <dbReference type="SAM" id="Coils"/>
    </source>
</evidence>
<organism evidence="4 5">
    <name type="scientific">Tritonibacter horizontis</name>
    <dbReference type="NCBI Taxonomy" id="1768241"/>
    <lineage>
        <taxon>Bacteria</taxon>
        <taxon>Pseudomonadati</taxon>
        <taxon>Pseudomonadota</taxon>
        <taxon>Alphaproteobacteria</taxon>
        <taxon>Rhodobacterales</taxon>
        <taxon>Paracoccaceae</taxon>
        <taxon>Tritonibacter</taxon>
    </lineage>
</organism>
<feature type="coiled-coil region" evidence="1">
    <location>
        <begin position="202"/>
        <end position="229"/>
    </location>
</feature>
<dbReference type="PATRIC" id="fig|1768241.3.peg.2130"/>
<dbReference type="EMBL" id="LPUY01000060">
    <property type="protein sequence ID" value="KUP93121.1"/>
    <property type="molecule type" value="Genomic_DNA"/>
</dbReference>
<dbReference type="GO" id="GO:0003677">
    <property type="term" value="F:DNA binding"/>
    <property type="evidence" value="ECO:0007669"/>
    <property type="project" value="InterPro"/>
</dbReference>
<feature type="domain" description="Transposase IS110-like N-terminal" evidence="2">
    <location>
        <begin position="46"/>
        <end position="164"/>
    </location>
</feature>
<evidence type="ECO:0000259" key="2">
    <source>
        <dbReference type="Pfam" id="PF01548"/>
    </source>
</evidence>
<accession>A0A132BXL3</accession>
<proteinExistence type="predicted"/>
<dbReference type="GO" id="GO:0004803">
    <property type="term" value="F:transposase activity"/>
    <property type="evidence" value="ECO:0007669"/>
    <property type="project" value="InterPro"/>
</dbReference>
<sequence>MDHDHTIEPKTFVAIELSKRSWVIGVARPDRDKPSIYRLTGGDTSGLLARLRRTSDAKDMVLCFEAGHDGFWLARFLQAEGYDVRVLDPASLQVNRRARRVKTDRIDALAMLRALAAFYRGERHVCAQVRVLTVEEEDARRSHRERDRLIHERTAHVNRIKGLLFAQGIRNVEPRLRRTRIDFNELRTAEGLPIPPRLRAELEREYARLVMVEDQLRLVEKERDTADAQSPAIEQKRLDLCRLQGIGGAASAILAREIFARSFSSRRHLASYLGLTPSAYDSGTVIKCQGISKAGNSWARRILIEIAWLWLKYQPHTTLARWYIQRTQGQGARIRRIMLIALARKLAIALWRYVETGALPEGARLSAKAT</sequence>
<evidence type="ECO:0000313" key="5">
    <source>
        <dbReference type="Proteomes" id="UP000068382"/>
    </source>
</evidence>
<gene>
    <name evidence="4" type="ORF">TRIHO_20270</name>
</gene>
<dbReference type="InterPro" id="IPR047650">
    <property type="entry name" value="Transpos_IS110"/>
</dbReference>
<dbReference type="OrthoDB" id="8261795at2"/>
<name>A0A132BXL3_9RHOB</name>
<dbReference type="InterPro" id="IPR002525">
    <property type="entry name" value="Transp_IS110-like_N"/>
</dbReference>
<dbReference type="GO" id="GO:0006313">
    <property type="term" value="P:DNA transposition"/>
    <property type="evidence" value="ECO:0007669"/>
    <property type="project" value="InterPro"/>
</dbReference>
<dbReference type="RefSeq" id="WP_068242742.1">
    <property type="nucleotide sequence ID" value="NZ_LPUY01000060.1"/>
</dbReference>
<dbReference type="PANTHER" id="PTHR33055">
    <property type="entry name" value="TRANSPOSASE FOR INSERTION SEQUENCE ELEMENT IS1111A"/>
    <property type="match status" value="1"/>
</dbReference>
<evidence type="ECO:0000259" key="3">
    <source>
        <dbReference type="Pfam" id="PF02371"/>
    </source>
</evidence>
<reference evidence="4 5" key="1">
    <citation type="submission" date="2015-12" db="EMBL/GenBank/DDBJ databases">
        <title>Genome sequence of the marine Rhodobacteraceae strain O3.65, Candidatus Tritonibacter horizontis.</title>
        <authorList>
            <person name="Poehlein A."/>
            <person name="Giebel H.A."/>
            <person name="Voget S."/>
            <person name="Brinkhoff T."/>
        </authorList>
    </citation>
    <scope>NUCLEOTIDE SEQUENCE [LARGE SCALE GENOMIC DNA]</scope>
    <source>
        <strain evidence="4 5">O3.65</strain>
    </source>
</reference>
<keyword evidence="5" id="KW-1185">Reference proteome</keyword>
<dbReference type="NCBIfam" id="NF033542">
    <property type="entry name" value="transpos_IS110"/>
    <property type="match status" value="1"/>
</dbReference>
<keyword evidence="1" id="KW-0175">Coiled coil</keyword>
<dbReference type="Pfam" id="PF02371">
    <property type="entry name" value="Transposase_20"/>
    <property type="match status" value="1"/>
</dbReference>
<dbReference type="AlphaFoldDB" id="A0A132BXL3"/>
<dbReference type="Proteomes" id="UP000068382">
    <property type="component" value="Unassembled WGS sequence"/>
</dbReference>
<dbReference type="Pfam" id="PF01548">
    <property type="entry name" value="DEDD_Tnp_IS110"/>
    <property type="match status" value="1"/>
</dbReference>
<feature type="domain" description="Transposase IS116/IS110/IS902 C-terminal" evidence="3">
    <location>
        <begin position="240"/>
        <end position="316"/>
    </location>
</feature>